<feature type="repeat" description="WD" evidence="12">
    <location>
        <begin position="623"/>
        <end position="665"/>
    </location>
</feature>
<dbReference type="FunFam" id="2.130.10.10:FF:000311">
    <property type="entry name" value="general transcription factor 3C polypeptide 2"/>
    <property type="match status" value="1"/>
</dbReference>
<dbReference type="GeneID" id="108925170"/>
<comment type="subunit">
    <text evidence="8">Part of the TFIIIC subcomplex TFIIIC2, consisting of six subunits, GTF3C1, GTF3C2, GTF3C3, GTF3C4, GTF3C5 and GTF3C6.</text>
</comment>
<evidence type="ECO:0000256" key="12">
    <source>
        <dbReference type="PROSITE-ProRule" id="PRU00221"/>
    </source>
</evidence>
<feature type="compositionally biased region" description="Basic and acidic residues" evidence="13">
    <location>
        <begin position="81"/>
        <end position="103"/>
    </location>
</feature>
<dbReference type="PROSITE" id="PS50294">
    <property type="entry name" value="WD_REPEATS_REGION"/>
    <property type="match status" value="1"/>
</dbReference>
<dbReference type="GO" id="GO:0006383">
    <property type="term" value="P:transcription by RNA polymerase III"/>
    <property type="evidence" value="ECO:0007669"/>
    <property type="project" value="TreeGrafter"/>
</dbReference>
<reference evidence="14" key="3">
    <citation type="submission" date="2025-09" db="UniProtKB">
        <authorList>
            <consortium name="Ensembl"/>
        </authorList>
    </citation>
    <scope>IDENTIFICATION</scope>
</reference>
<feature type="region of interest" description="Disordered" evidence="13">
    <location>
        <begin position="213"/>
        <end position="296"/>
    </location>
</feature>
<dbReference type="SMART" id="SM00320">
    <property type="entry name" value="WD40"/>
    <property type="match status" value="3"/>
</dbReference>
<dbReference type="Proteomes" id="UP000694397">
    <property type="component" value="Chromosome 1"/>
</dbReference>
<dbReference type="Gene3D" id="2.130.10.10">
    <property type="entry name" value="YVTN repeat-like/Quinoprotein amine dehydrogenase"/>
    <property type="match status" value="1"/>
</dbReference>
<feature type="compositionally biased region" description="Basic residues" evidence="13">
    <location>
        <begin position="115"/>
        <end position="133"/>
    </location>
</feature>
<dbReference type="Pfam" id="PF00400">
    <property type="entry name" value="WD40"/>
    <property type="match status" value="1"/>
</dbReference>
<protein>
    <recommendedName>
        <fullName evidence="9">General transcription factor 3C polypeptide 2</fullName>
    </recommendedName>
    <alternativeName>
        <fullName evidence="10">TF3C-beta</fullName>
    </alternativeName>
    <alternativeName>
        <fullName evidence="11">Transcription factor IIIC subunit beta</fullName>
    </alternativeName>
</protein>
<evidence type="ECO:0000256" key="1">
    <source>
        <dbReference type="ARBA" id="ARBA00004123"/>
    </source>
</evidence>
<dbReference type="CTD" id="2976"/>
<keyword evidence="6" id="KW-0539">Nucleus</keyword>
<dbReference type="PANTHER" id="PTHR15052:SF2">
    <property type="entry name" value="GENERAL TRANSCRIPTION FACTOR 3C POLYPEPTIDE 2"/>
    <property type="match status" value="1"/>
</dbReference>
<dbReference type="InterPro" id="IPR001680">
    <property type="entry name" value="WD40_rpt"/>
</dbReference>
<dbReference type="InterPro" id="IPR015943">
    <property type="entry name" value="WD40/YVTN_repeat-like_dom_sf"/>
</dbReference>
<keyword evidence="15" id="KW-1185">Reference proteome</keyword>
<feature type="repeat" description="WD" evidence="12">
    <location>
        <begin position="583"/>
        <end position="607"/>
    </location>
</feature>
<sequence>MASADQPEEGRREDGAGAAVSPGQCGEAPAEPSRSVPHEHAEDAPPDAAKPPQSETVGRTSEASPGRGRDTGAGVINGTEVDSHRQDREEPPSREPADSDESRTPSSATPNDGPRKRRGRPRKNRSRARKRPAPAKPVAPCPDATSENSQGTATKAVKKRGRKSKAELLAMAEQLGTPTQNPAQGSEQLASAGRPKRRAATVAREYLQSLVNELDGFSKDRPAEDGTLDAPSQQSGQGRKRKRVGKDPESDDPVADADFVPNSKEDAETEDDPSEDGSFYGSDEEPQGPSYHSASHSTKLKYHGCAANGLHNSIMGPIWCCAHATKAFREENLSSWVFPEWIPSAKDWHFLSASEAEKYLPQEEMSSAFRISREGLKEESGFHRVPRFGSLAVHPDRWDMVFFVGGPVWSMEWCPCPDGSTDHQYAAIYCHRGMDDRHKTAETYSEPTLLQVWDLGELLYDTRPSKQPTLTYALATDDGCIWDMKWCPSGAWELPSTCRKAPLMPRLGLLAVAFSSSKIAIYSLPHPDALQALRKNEGGLDQDPLVCQVQRVADLKLGSIQANHDDQSGQCFCVDWLPVKPHNILAAGFNDGTVALWNLSTKSLLQRVKSPSSHSTMYPYHCFNAHDSGVRVLSWCKASSDLIVTASDDRKVKMWDLRKTHEPASSFRRFLSTEISWPLLWSGLCVAQECCYATYGQHGIHYLDSGYLGFRPFFMAPRKGTIWSISFSDWLNSAIVGDSIGDMIVMMFPDLSSNPCNLKRTVDRRFPVFTTEVVPFEASLEREAGDEGERGGDEKEAHRKVQTYSEVVKKFYLHFHDMDLRTFKNTFQRHPVKKMLESEIKGTVSLDKMPLESLHKVRFNPNLGSLSWTLSAGYAGLVRAHCLRAMHSPVIHKMAQESQVQFAAMFLSQGGTADESAATAVRQSTESTVEVV</sequence>
<evidence type="ECO:0000313" key="15">
    <source>
        <dbReference type="Proteomes" id="UP000694397"/>
    </source>
</evidence>
<dbReference type="RefSeq" id="XP_029113846.1">
    <property type="nucleotide sequence ID" value="XM_029258013.1"/>
</dbReference>
<dbReference type="PROSITE" id="PS50082">
    <property type="entry name" value="WD_REPEATS_2"/>
    <property type="match status" value="2"/>
</dbReference>
<evidence type="ECO:0000256" key="7">
    <source>
        <dbReference type="ARBA" id="ARBA00053668"/>
    </source>
</evidence>
<evidence type="ECO:0000256" key="13">
    <source>
        <dbReference type="SAM" id="MobiDB-lite"/>
    </source>
</evidence>
<dbReference type="GO" id="GO:0005634">
    <property type="term" value="C:nucleus"/>
    <property type="evidence" value="ECO:0007669"/>
    <property type="project" value="UniProtKB-SubCell"/>
</dbReference>
<organism evidence="14 15">
    <name type="scientific">Scleropages formosus</name>
    <name type="common">Asian bonytongue</name>
    <name type="synonym">Osteoglossum formosum</name>
    <dbReference type="NCBI Taxonomy" id="113540"/>
    <lineage>
        <taxon>Eukaryota</taxon>
        <taxon>Metazoa</taxon>
        <taxon>Chordata</taxon>
        <taxon>Craniata</taxon>
        <taxon>Vertebrata</taxon>
        <taxon>Euteleostomi</taxon>
        <taxon>Actinopterygii</taxon>
        <taxon>Neopterygii</taxon>
        <taxon>Teleostei</taxon>
        <taxon>Osteoglossocephala</taxon>
        <taxon>Osteoglossomorpha</taxon>
        <taxon>Osteoglossiformes</taxon>
        <taxon>Osteoglossidae</taxon>
        <taxon>Scleropages</taxon>
    </lineage>
</organism>
<keyword evidence="2" id="KW-0597">Phosphoprotein</keyword>
<evidence type="ECO:0000256" key="6">
    <source>
        <dbReference type="ARBA" id="ARBA00023242"/>
    </source>
</evidence>
<evidence type="ECO:0000256" key="8">
    <source>
        <dbReference type="ARBA" id="ARBA00063334"/>
    </source>
</evidence>
<name>A0A8C9QSS2_SCLFO</name>
<evidence type="ECO:0000313" key="14">
    <source>
        <dbReference type="Ensembl" id="ENSSFOP00015002311.2"/>
    </source>
</evidence>
<dbReference type="OrthoDB" id="4703at2759"/>
<dbReference type="PANTHER" id="PTHR15052">
    <property type="entry name" value="RNA POLYMERASE III TRANSCRIPTION INITIATION FACTOR COMPLEX SUBUNIT"/>
    <property type="match status" value="1"/>
</dbReference>
<feature type="region of interest" description="Disordered" evidence="13">
    <location>
        <begin position="1"/>
        <end position="201"/>
    </location>
</feature>
<comment type="function">
    <text evidence="7">Required for RNA polymerase III-mediated transcription. Component of TFIIIC that initiates transcription complex assembly on tRNA and is required for transcription of 5S rRNA and other stable nuclear and cytoplasmic RNAs. May play a direct role in stabilizing interactions of TFIIIC2 with TFIIIC1.</text>
</comment>
<evidence type="ECO:0000256" key="10">
    <source>
        <dbReference type="ARBA" id="ARBA00077594"/>
    </source>
</evidence>
<accession>A0A8C9QSS2</accession>
<comment type="subcellular location">
    <subcellularLocation>
        <location evidence="1">Nucleus</location>
    </subcellularLocation>
</comment>
<dbReference type="PROSITE" id="PS00678">
    <property type="entry name" value="WD_REPEATS_1"/>
    <property type="match status" value="1"/>
</dbReference>
<evidence type="ECO:0000256" key="9">
    <source>
        <dbReference type="ARBA" id="ARBA00069550"/>
    </source>
</evidence>
<keyword evidence="3 12" id="KW-0853">WD repeat</keyword>
<feature type="compositionally biased region" description="Polar residues" evidence="13">
    <location>
        <begin position="53"/>
        <end position="63"/>
    </location>
</feature>
<evidence type="ECO:0000256" key="5">
    <source>
        <dbReference type="ARBA" id="ARBA00023163"/>
    </source>
</evidence>
<gene>
    <name evidence="14" type="primary">GTF3C2</name>
    <name evidence="14" type="synonym">gtf3c2</name>
</gene>
<dbReference type="GO" id="GO:0000127">
    <property type="term" value="C:transcription factor TFIIIC complex"/>
    <property type="evidence" value="ECO:0007669"/>
    <property type="project" value="TreeGrafter"/>
</dbReference>
<keyword evidence="5" id="KW-0804">Transcription</keyword>
<dbReference type="InterPro" id="IPR052416">
    <property type="entry name" value="GTF3C_component"/>
</dbReference>
<evidence type="ECO:0000256" key="3">
    <source>
        <dbReference type="ARBA" id="ARBA00022574"/>
    </source>
</evidence>
<dbReference type="SUPFAM" id="SSF50978">
    <property type="entry name" value="WD40 repeat-like"/>
    <property type="match status" value="1"/>
</dbReference>
<evidence type="ECO:0000256" key="4">
    <source>
        <dbReference type="ARBA" id="ARBA00022737"/>
    </source>
</evidence>
<feature type="compositionally biased region" description="Polar residues" evidence="13">
    <location>
        <begin position="176"/>
        <end position="189"/>
    </location>
</feature>
<dbReference type="InterPro" id="IPR036322">
    <property type="entry name" value="WD40_repeat_dom_sf"/>
</dbReference>
<dbReference type="KEGG" id="sfm:108925170"/>
<evidence type="ECO:0000256" key="11">
    <source>
        <dbReference type="ARBA" id="ARBA00080928"/>
    </source>
</evidence>
<keyword evidence="4" id="KW-0677">Repeat</keyword>
<proteinExistence type="predicted"/>
<dbReference type="AlphaFoldDB" id="A0A8C9QSS2"/>
<dbReference type="Ensembl" id="ENSSFOT00015002355.2">
    <property type="protein sequence ID" value="ENSSFOP00015002311.2"/>
    <property type="gene ID" value="ENSSFOG00015001565.2"/>
</dbReference>
<evidence type="ECO:0000256" key="2">
    <source>
        <dbReference type="ARBA" id="ARBA00022553"/>
    </source>
</evidence>
<reference evidence="14 15" key="1">
    <citation type="submission" date="2019-04" db="EMBL/GenBank/DDBJ databases">
        <authorList>
            <consortium name="Wellcome Sanger Institute Data Sharing"/>
        </authorList>
    </citation>
    <scope>NUCLEOTIDE SEQUENCE [LARGE SCALE GENOMIC DNA]</scope>
</reference>
<dbReference type="InterPro" id="IPR019775">
    <property type="entry name" value="WD40_repeat_CS"/>
</dbReference>
<reference evidence="14" key="2">
    <citation type="submission" date="2025-08" db="UniProtKB">
        <authorList>
            <consortium name="Ensembl"/>
        </authorList>
    </citation>
    <scope>IDENTIFICATION</scope>
</reference>
<dbReference type="GeneTree" id="ENSGT00390000018632"/>